<dbReference type="GO" id="GO:0006631">
    <property type="term" value="P:fatty acid metabolic process"/>
    <property type="evidence" value="ECO:0007669"/>
    <property type="project" value="UniProtKB-KW"/>
</dbReference>
<dbReference type="EC" id="3.1.2.22" evidence="2"/>
<dbReference type="GO" id="GO:0008474">
    <property type="term" value="F:palmitoyl-(protein) hydrolase activity"/>
    <property type="evidence" value="ECO:0007669"/>
    <property type="project" value="UniProtKB-EC"/>
</dbReference>
<keyword evidence="6" id="KW-0276">Fatty acid metabolism</keyword>
<evidence type="ECO:0000256" key="1">
    <source>
        <dbReference type="ARBA" id="ARBA00006499"/>
    </source>
</evidence>
<organism evidence="11 12">
    <name type="scientific">Trichoderma harzianum</name>
    <name type="common">Hypocrea lixii</name>
    <dbReference type="NCBI Taxonomy" id="5544"/>
    <lineage>
        <taxon>Eukaryota</taxon>
        <taxon>Fungi</taxon>
        <taxon>Dikarya</taxon>
        <taxon>Ascomycota</taxon>
        <taxon>Pezizomycotina</taxon>
        <taxon>Sordariomycetes</taxon>
        <taxon>Hypocreomycetidae</taxon>
        <taxon>Hypocreales</taxon>
        <taxon>Hypocreaceae</taxon>
        <taxon>Trichoderma</taxon>
    </lineage>
</organism>
<comment type="similarity">
    <text evidence="1">Belongs to the AB hydrolase superfamily. AB hydrolase 2 family.</text>
</comment>
<protein>
    <recommendedName>
        <fullName evidence="3">Acyl-protein thioesterase 1</fullName>
        <ecNumber evidence="2">3.1.2.22</ecNumber>
    </recommendedName>
    <alternativeName>
        <fullName evidence="8">Palmitoyl-protein hydrolase</fullName>
    </alternativeName>
</protein>
<dbReference type="AlphaFoldDB" id="A0A2K0UM94"/>
<reference evidence="11 12" key="1">
    <citation type="submission" date="2017-02" db="EMBL/GenBank/DDBJ databases">
        <title>Genomes of Trichoderma spp. with biocontrol activity.</title>
        <authorList>
            <person name="Gardiner D."/>
            <person name="Kazan K."/>
            <person name="Vos C."/>
            <person name="Harvey P."/>
        </authorList>
    </citation>
    <scope>NUCLEOTIDE SEQUENCE [LARGE SCALE GENOMIC DNA]</scope>
    <source>
        <strain evidence="11 12">Tr1</strain>
    </source>
</reference>
<dbReference type="GO" id="GO:0052689">
    <property type="term" value="F:carboxylic ester hydrolase activity"/>
    <property type="evidence" value="ECO:0007669"/>
    <property type="project" value="UniProtKB-KW"/>
</dbReference>
<sequence length="256" mass="27917">MVDKGKSVALQADPVVIDALAEHTATVIFIHGLGDTPDVLLGPVEHWRGNGQLDHVKFVLPYAPVIAFTAKEGASMPAWFDIVWFLSPLGRCYVMLMLLQQVYDGSPNALQTDEDVDGMFASRDYIQSLINDEISAGTPAYRIIVAGFSQGGVVAVLAGLTFPQTLAGVVMLSAWLPLIENFREYVPEDDASKETPIFLGHGIEDRMVTLRLAKKTRDALTAMGFSISWDVYPGLGHATCEEELDDAEAFIDENLS</sequence>
<evidence type="ECO:0000256" key="3">
    <source>
        <dbReference type="ARBA" id="ARBA00014923"/>
    </source>
</evidence>
<evidence type="ECO:0000313" key="11">
    <source>
        <dbReference type="EMBL" id="PNP58901.1"/>
    </source>
</evidence>
<gene>
    <name evidence="11" type="ORF">THARTR1_01149</name>
</gene>
<dbReference type="PANTHER" id="PTHR10655">
    <property type="entry name" value="LYSOPHOSPHOLIPASE-RELATED"/>
    <property type="match status" value="1"/>
</dbReference>
<evidence type="ECO:0000256" key="6">
    <source>
        <dbReference type="ARBA" id="ARBA00022832"/>
    </source>
</evidence>
<feature type="domain" description="Phospholipase/carboxylesterase/thioesterase" evidence="10">
    <location>
        <begin position="105"/>
        <end position="253"/>
    </location>
</feature>
<evidence type="ECO:0000256" key="9">
    <source>
        <dbReference type="ARBA" id="ARBA00047337"/>
    </source>
</evidence>
<evidence type="ECO:0000256" key="8">
    <source>
        <dbReference type="ARBA" id="ARBA00031195"/>
    </source>
</evidence>
<dbReference type="PANTHER" id="PTHR10655:SF17">
    <property type="entry name" value="LYSOPHOSPHOLIPASE-LIKE PROTEIN 1"/>
    <property type="match status" value="1"/>
</dbReference>
<evidence type="ECO:0000256" key="7">
    <source>
        <dbReference type="ARBA" id="ARBA00029392"/>
    </source>
</evidence>
<proteinExistence type="inferred from homology"/>
<dbReference type="OrthoDB" id="2418081at2759"/>
<comment type="caution">
    <text evidence="11">The sequence shown here is derived from an EMBL/GenBank/DDBJ whole genome shotgun (WGS) entry which is preliminary data.</text>
</comment>
<dbReference type="Proteomes" id="UP000236290">
    <property type="component" value="Unassembled WGS sequence"/>
</dbReference>
<keyword evidence="5" id="KW-0378">Hydrolase</keyword>
<dbReference type="InterPro" id="IPR029058">
    <property type="entry name" value="AB_hydrolase_fold"/>
</dbReference>
<accession>A0A2K0UM94</accession>
<dbReference type="SUPFAM" id="SSF53474">
    <property type="entry name" value="alpha/beta-Hydrolases"/>
    <property type="match status" value="1"/>
</dbReference>
<dbReference type="EMBL" id="MTYI01000016">
    <property type="protein sequence ID" value="PNP58901.1"/>
    <property type="molecule type" value="Genomic_DNA"/>
</dbReference>
<evidence type="ECO:0000259" key="10">
    <source>
        <dbReference type="Pfam" id="PF02230"/>
    </source>
</evidence>
<evidence type="ECO:0000256" key="4">
    <source>
        <dbReference type="ARBA" id="ARBA00022487"/>
    </source>
</evidence>
<comment type="catalytic activity">
    <reaction evidence="9">
        <text>S-hexadecanoyl-L-cysteinyl-[protein] + H2O = L-cysteinyl-[protein] + hexadecanoate + H(+)</text>
        <dbReference type="Rhea" id="RHEA:19233"/>
        <dbReference type="Rhea" id="RHEA-COMP:10131"/>
        <dbReference type="Rhea" id="RHEA-COMP:11032"/>
        <dbReference type="ChEBI" id="CHEBI:7896"/>
        <dbReference type="ChEBI" id="CHEBI:15377"/>
        <dbReference type="ChEBI" id="CHEBI:15378"/>
        <dbReference type="ChEBI" id="CHEBI:29950"/>
        <dbReference type="ChEBI" id="CHEBI:74151"/>
        <dbReference type="EC" id="3.1.2.22"/>
    </reaction>
</comment>
<feature type="domain" description="Phospholipase/carboxylesterase/thioesterase" evidence="10">
    <location>
        <begin position="13"/>
        <end position="85"/>
    </location>
</feature>
<keyword evidence="4" id="KW-0719">Serine esterase</keyword>
<evidence type="ECO:0000256" key="5">
    <source>
        <dbReference type="ARBA" id="ARBA00022801"/>
    </source>
</evidence>
<dbReference type="InterPro" id="IPR003140">
    <property type="entry name" value="PLipase/COase/thioEstase"/>
</dbReference>
<dbReference type="GO" id="GO:0005737">
    <property type="term" value="C:cytoplasm"/>
    <property type="evidence" value="ECO:0007669"/>
    <property type="project" value="TreeGrafter"/>
</dbReference>
<dbReference type="Gene3D" id="3.40.50.1820">
    <property type="entry name" value="alpha/beta hydrolase"/>
    <property type="match status" value="1"/>
</dbReference>
<evidence type="ECO:0000256" key="2">
    <source>
        <dbReference type="ARBA" id="ARBA00012423"/>
    </source>
</evidence>
<comment type="function">
    <text evidence="7">Hydrolyzes fatty acids from S-acylated cysteine residues in proteins with a strong preference for palmitoylated G-alpha proteins over other acyl substrates. Mediates the deacylation of G-alpha proteins such as GPA1 in vivo, but has weak or no activity toward palmitoylated Ras proteins. Has weak lysophospholipase activity in vitro; however such activity may not exist in vivo.</text>
</comment>
<dbReference type="Pfam" id="PF02230">
    <property type="entry name" value="Abhydrolase_2"/>
    <property type="match status" value="2"/>
</dbReference>
<evidence type="ECO:0000313" key="12">
    <source>
        <dbReference type="Proteomes" id="UP000236290"/>
    </source>
</evidence>
<name>A0A2K0UM94_TRIHA</name>
<keyword evidence="6" id="KW-0443">Lipid metabolism</keyword>
<dbReference type="InterPro" id="IPR050565">
    <property type="entry name" value="LYPA1-2/EST-like"/>
</dbReference>